<evidence type="ECO:0000313" key="1">
    <source>
        <dbReference type="EMBL" id="KAF7341852.1"/>
    </source>
</evidence>
<name>A0A8H6XIU2_9AGAR</name>
<accession>A0A8H6XIU2</accession>
<keyword evidence="2" id="KW-1185">Reference proteome</keyword>
<dbReference type="Proteomes" id="UP000623467">
    <property type="component" value="Unassembled WGS sequence"/>
</dbReference>
<dbReference type="EMBL" id="JACAZH010000026">
    <property type="protein sequence ID" value="KAF7341852.1"/>
    <property type="molecule type" value="Genomic_DNA"/>
</dbReference>
<protein>
    <submittedName>
        <fullName evidence="1">Uncharacterized protein</fullName>
    </submittedName>
</protein>
<sequence>MIPNLMLVASRVKHWVEPLLYRVLILSSGSSYLAREIYGFPIITISALLRLIAAKSHSPQNAVKILVSAMVFDIEMEPILAACSNVSDTLSYCEYAACCASSAATLAACYDSIRRVLGMLQHDQHPPHAGQHHASEIAQD</sequence>
<dbReference type="OrthoDB" id="3070099at2759"/>
<organism evidence="1 2">
    <name type="scientific">Mycena sanguinolenta</name>
    <dbReference type="NCBI Taxonomy" id="230812"/>
    <lineage>
        <taxon>Eukaryota</taxon>
        <taxon>Fungi</taxon>
        <taxon>Dikarya</taxon>
        <taxon>Basidiomycota</taxon>
        <taxon>Agaricomycotina</taxon>
        <taxon>Agaricomycetes</taxon>
        <taxon>Agaricomycetidae</taxon>
        <taxon>Agaricales</taxon>
        <taxon>Marasmiineae</taxon>
        <taxon>Mycenaceae</taxon>
        <taxon>Mycena</taxon>
    </lineage>
</organism>
<gene>
    <name evidence="1" type="ORF">MSAN_02040700</name>
</gene>
<dbReference type="AlphaFoldDB" id="A0A8H6XIU2"/>
<comment type="caution">
    <text evidence="1">The sequence shown here is derived from an EMBL/GenBank/DDBJ whole genome shotgun (WGS) entry which is preliminary data.</text>
</comment>
<evidence type="ECO:0000313" key="2">
    <source>
        <dbReference type="Proteomes" id="UP000623467"/>
    </source>
</evidence>
<reference evidence="1" key="1">
    <citation type="submission" date="2020-05" db="EMBL/GenBank/DDBJ databases">
        <title>Mycena genomes resolve the evolution of fungal bioluminescence.</title>
        <authorList>
            <person name="Tsai I.J."/>
        </authorList>
    </citation>
    <scope>NUCLEOTIDE SEQUENCE</scope>
    <source>
        <strain evidence="1">160909Yilan</strain>
    </source>
</reference>
<proteinExistence type="predicted"/>